<name>A0AAV6TVB9_9ARAC</name>
<keyword evidence="2" id="KW-1185">Reference proteome</keyword>
<dbReference type="AlphaFoldDB" id="A0AAV6TVB9"/>
<organism evidence="1 2">
    <name type="scientific">Oedothorax gibbosus</name>
    <dbReference type="NCBI Taxonomy" id="931172"/>
    <lineage>
        <taxon>Eukaryota</taxon>
        <taxon>Metazoa</taxon>
        <taxon>Ecdysozoa</taxon>
        <taxon>Arthropoda</taxon>
        <taxon>Chelicerata</taxon>
        <taxon>Arachnida</taxon>
        <taxon>Araneae</taxon>
        <taxon>Araneomorphae</taxon>
        <taxon>Entelegynae</taxon>
        <taxon>Araneoidea</taxon>
        <taxon>Linyphiidae</taxon>
        <taxon>Erigoninae</taxon>
        <taxon>Oedothorax</taxon>
    </lineage>
</organism>
<accession>A0AAV6TVB9</accession>
<comment type="caution">
    <text evidence="1">The sequence shown here is derived from an EMBL/GenBank/DDBJ whole genome shotgun (WGS) entry which is preliminary data.</text>
</comment>
<gene>
    <name evidence="1" type="ORF">JTE90_015004</name>
</gene>
<evidence type="ECO:0000313" key="1">
    <source>
        <dbReference type="EMBL" id="KAG8175900.1"/>
    </source>
</evidence>
<protein>
    <recommendedName>
        <fullName evidence="3">Secreted protein</fullName>
    </recommendedName>
</protein>
<evidence type="ECO:0000313" key="2">
    <source>
        <dbReference type="Proteomes" id="UP000827092"/>
    </source>
</evidence>
<sequence>MSNHFMTLSKGCVFILCVREHGFTLTNGFASHCEDACSDVYKRLKYVLLCLEVGQVICADTLTYNVLKAAIHTSSS</sequence>
<proteinExistence type="predicted"/>
<dbReference type="EMBL" id="JAFNEN010000939">
    <property type="protein sequence ID" value="KAG8175900.1"/>
    <property type="molecule type" value="Genomic_DNA"/>
</dbReference>
<evidence type="ECO:0008006" key="3">
    <source>
        <dbReference type="Google" id="ProtNLM"/>
    </source>
</evidence>
<reference evidence="1 2" key="1">
    <citation type="journal article" date="2022" name="Nat. Ecol. Evol.">
        <title>A masculinizing supergene underlies an exaggerated male reproductive morph in a spider.</title>
        <authorList>
            <person name="Hendrickx F."/>
            <person name="De Corte Z."/>
            <person name="Sonet G."/>
            <person name="Van Belleghem S.M."/>
            <person name="Kostlbacher S."/>
            <person name="Vangestel C."/>
        </authorList>
    </citation>
    <scope>NUCLEOTIDE SEQUENCE [LARGE SCALE GENOMIC DNA]</scope>
    <source>
        <strain evidence="1">W744_W776</strain>
    </source>
</reference>
<dbReference type="Proteomes" id="UP000827092">
    <property type="component" value="Unassembled WGS sequence"/>
</dbReference>